<gene>
    <name evidence="3" type="ORF">BTUL_0178g00020</name>
</gene>
<sequence length="530" mass="54389">MHFSKKALAALIGSATSANGAILWDGRFDSSSMADLQAWSFSNAVGDYQNYIHGTGNITNYVALDSTYKNPADSGSALGAKITLDSTSYWEGQTMRRTELIPQTSAAIGSGKVYYHFSMKREDTNAPSIYREHQICFFESHFTEMKSGWISGETGSSDPLLRWDVSSTSQWSTNWTAGVWHNIAYGIDFSAGSVEFYHSTGSDPLTLTVPAVSVSASSNGADWHLGVLELPVTGQTDGIEDFYFSGVYIESGSLTTSIAGPGGAASSSSSASTSVDSSSVLSSSVVSSSIPSSSAAQVTSSSVIQSSPTSIAVAIQQSSVMSSPSSSTKKSCTKKVASSTLISSVAAQQSSTKASATGSQASGSIIEFTSTQTVTSVDIVPTTVYITAGGSTFLTTSSVSSTYTSESAIITSSVISNAAPSTFVTSKKSCTKKASSSLAGNVNIAASSSAVLTSAGISSKPHTTVTMTITQTTSTTIASSAGATSTGGSSSGAIALYMQCGGKNWTGTGTCVSGSTCKAQNDYYSQCVLA</sequence>
<organism evidence="3 4">
    <name type="scientific">Botrytis tulipae</name>
    <dbReference type="NCBI Taxonomy" id="87230"/>
    <lineage>
        <taxon>Eukaryota</taxon>
        <taxon>Fungi</taxon>
        <taxon>Dikarya</taxon>
        <taxon>Ascomycota</taxon>
        <taxon>Pezizomycotina</taxon>
        <taxon>Leotiomycetes</taxon>
        <taxon>Helotiales</taxon>
        <taxon>Sclerotiniaceae</taxon>
        <taxon>Botrytis</taxon>
    </lineage>
</organism>
<evidence type="ECO:0000313" key="3">
    <source>
        <dbReference type="EMBL" id="TGO09116.1"/>
    </source>
</evidence>
<protein>
    <recommendedName>
        <fullName evidence="2">CBM1 domain-containing protein</fullName>
    </recommendedName>
</protein>
<evidence type="ECO:0000259" key="2">
    <source>
        <dbReference type="PROSITE" id="PS51164"/>
    </source>
</evidence>
<dbReference type="GO" id="GO:0005975">
    <property type="term" value="P:carbohydrate metabolic process"/>
    <property type="evidence" value="ECO:0007669"/>
    <property type="project" value="InterPro"/>
</dbReference>
<dbReference type="GO" id="GO:0030248">
    <property type="term" value="F:cellulose binding"/>
    <property type="evidence" value="ECO:0007669"/>
    <property type="project" value="InterPro"/>
</dbReference>
<proteinExistence type="predicted"/>
<reference evidence="3 4" key="1">
    <citation type="submission" date="2017-12" db="EMBL/GenBank/DDBJ databases">
        <title>Comparative genomics of Botrytis spp.</title>
        <authorList>
            <person name="Valero-Jimenez C.A."/>
            <person name="Tapia P."/>
            <person name="Veloso J."/>
            <person name="Silva-Moreno E."/>
            <person name="Staats M."/>
            <person name="Valdes J.H."/>
            <person name="Van Kan J.A.L."/>
        </authorList>
    </citation>
    <scope>NUCLEOTIDE SEQUENCE [LARGE SCALE GENOMIC DNA]</scope>
    <source>
        <strain evidence="3 4">Bt9001</strain>
    </source>
</reference>
<evidence type="ECO:0000256" key="1">
    <source>
        <dbReference type="ARBA" id="ARBA00022729"/>
    </source>
</evidence>
<dbReference type="PROSITE" id="PS51164">
    <property type="entry name" value="CBM1_2"/>
    <property type="match status" value="1"/>
</dbReference>
<keyword evidence="4" id="KW-1185">Reference proteome</keyword>
<dbReference type="EMBL" id="PQXH01000178">
    <property type="protein sequence ID" value="TGO09116.1"/>
    <property type="molecule type" value="Genomic_DNA"/>
</dbReference>
<dbReference type="InterPro" id="IPR000254">
    <property type="entry name" value="CBD"/>
</dbReference>
<dbReference type="Pfam" id="PF18271">
    <property type="entry name" value="GH131_N"/>
    <property type="match status" value="1"/>
</dbReference>
<dbReference type="OrthoDB" id="120072at2759"/>
<dbReference type="InterPro" id="IPR041524">
    <property type="entry name" value="GH131_N"/>
</dbReference>
<accession>A0A4Z1EAA9</accession>
<dbReference type="SMART" id="SM00236">
    <property type="entry name" value="fCBD"/>
    <property type="match status" value="1"/>
</dbReference>
<name>A0A4Z1EAA9_9HELO</name>
<dbReference type="SUPFAM" id="SSF57180">
    <property type="entry name" value="Cellulose-binding domain"/>
    <property type="match status" value="1"/>
</dbReference>
<dbReference type="PANTHER" id="PTHR34612:SF6">
    <property type="entry name" value="GLYCOSIDE HYDROLASE 131 CATALYTIC N-TERMINAL DOMAIN-CONTAINING PROTEIN"/>
    <property type="match status" value="1"/>
</dbReference>
<keyword evidence="1" id="KW-0732">Signal</keyword>
<dbReference type="PANTHER" id="PTHR34612">
    <property type="entry name" value="GH131_N DOMAIN-CONTAINING PROTEIN"/>
    <property type="match status" value="1"/>
</dbReference>
<dbReference type="AlphaFoldDB" id="A0A4Z1EAA9"/>
<dbReference type="PROSITE" id="PS00562">
    <property type="entry name" value="CBM1_1"/>
    <property type="match status" value="1"/>
</dbReference>
<dbReference type="Gene3D" id="2.60.120.1160">
    <property type="match status" value="1"/>
</dbReference>
<feature type="domain" description="CBM1" evidence="2">
    <location>
        <begin position="492"/>
        <end position="528"/>
    </location>
</feature>
<evidence type="ECO:0000313" key="4">
    <source>
        <dbReference type="Proteomes" id="UP000297777"/>
    </source>
</evidence>
<dbReference type="Proteomes" id="UP000297777">
    <property type="component" value="Unassembled WGS sequence"/>
</dbReference>
<comment type="caution">
    <text evidence="3">The sequence shown here is derived from an EMBL/GenBank/DDBJ whole genome shotgun (WGS) entry which is preliminary data.</text>
</comment>
<dbReference type="Pfam" id="PF00734">
    <property type="entry name" value="CBM_1"/>
    <property type="match status" value="1"/>
</dbReference>
<dbReference type="InterPro" id="IPR035971">
    <property type="entry name" value="CBD_sf"/>
</dbReference>
<dbReference type="GO" id="GO:0005576">
    <property type="term" value="C:extracellular region"/>
    <property type="evidence" value="ECO:0007669"/>
    <property type="project" value="InterPro"/>
</dbReference>